<feature type="domain" description="HTH cro/C1-type" evidence="1">
    <location>
        <begin position="20"/>
        <end position="67"/>
    </location>
</feature>
<dbReference type="InterPro" id="IPR001387">
    <property type="entry name" value="Cro/C1-type_HTH"/>
</dbReference>
<sequence>MDLIEEIELAKRLPKPAEARAIRLQAGVPITRLARELDVHRVSVARWEAGSRKPRGQLLLRYASLLDQLRKAAA</sequence>
<dbReference type="GO" id="GO:0003677">
    <property type="term" value="F:DNA binding"/>
    <property type="evidence" value="ECO:0007669"/>
    <property type="project" value="InterPro"/>
</dbReference>
<dbReference type="SUPFAM" id="SSF47413">
    <property type="entry name" value="lambda repressor-like DNA-binding domains"/>
    <property type="match status" value="1"/>
</dbReference>
<keyword evidence="3" id="KW-1185">Reference proteome</keyword>
<dbReference type="Proteomes" id="UP001239397">
    <property type="component" value="Chromosome"/>
</dbReference>
<organism evidence="2 3">
    <name type="scientific">Amycolatopsis mongoliensis</name>
    <dbReference type="NCBI Taxonomy" id="715475"/>
    <lineage>
        <taxon>Bacteria</taxon>
        <taxon>Bacillati</taxon>
        <taxon>Actinomycetota</taxon>
        <taxon>Actinomycetes</taxon>
        <taxon>Pseudonocardiales</taxon>
        <taxon>Pseudonocardiaceae</taxon>
        <taxon>Amycolatopsis</taxon>
    </lineage>
</organism>
<proteinExistence type="predicted"/>
<dbReference type="Gene3D" id="1.10.260.40">
    <property type="entry name" value="lambda repressor-like DNA-binding domains"/>
    <property type="match status" value="1"/>
</dbReference>
<dbReference type="PROSITE" id="PS50943">
    <property type="entry name" value="HTH_CROC1"/>
    <property type="match status" value="1"/>
</dbReference>
<dbReference type="EMBL" id="CP127295">
    <property type="protein sequence ID" value="WIX99332.1"/>
    <property type="molecule type" value="Genomic_DNA"/>
</dbReference>
<protein>
    <submittedName>
        <fullName evidence="2">Helix-turn-helix transcriptional regulator</fullName>
    </submittedName>
</protein>
<evidence type="ECO:0000259" key="1">
    <source>
        <dbReference type="PROSITE" id="PS50943"/>
    </source>
</evidence>
<name>A0A9Y2JJS4_9PSEU</name>
<reference evidence="2 3" key="1">
    <citation type="submission" date="2023-06" db="EMBL/GenBank/DDBJ databases">
        <authorList>
            <person name="Oyuntsetseg B."/>
            <person name="Kim S.B."/>
        </authorList>
    </citation>
    <scope>NUCLEOTIDE SEQUENCE [LARGE SCALE GENOMIC DNA]</scope>
    <source>
        <strain evidence="2 3">4-36</strain>
    </source>
</reference>
<evidence type="ECO:0000313" key="3">
    <source>
        <dbReference type="Proteomes" id="UP001239397"/>
    </source>
</evidence>
<dbReference type="SMART" id="SM00530">
    <property type="entry name" value="HTH_XRE"/>
    <property type="match status" value="1"/>
</dbReference>
<dbReference type="InterPro" id="IPR010982">
    <property type="entry name" value="Lambda_DNA-bd_dom_sf"/>
</dbReference>
<gene>
    <name evidence="2" type="ORF">QRX60_35525</name>
</gene>
<dbReference type="CDD" id="cd00093">
    <property type="entry name" value="HTH_XRE"/>
    <property type="match status" value="1"/>
</dbReference>
<dbReference type="Pfam" id="PF01381">
    <property type="entry name" value="HTH_3"/>
    <property type="match status" value="1"/>
</dbReference>
<dbReference type="AlphaFoldDB" id="A0A9Y2JJS4"/>
<accession>A0A9Y2JJS4</accession>
<dbReference type="KEGG" id="amog:QRX60_35525"/>
<dbReference type="RefSeq" id="WP_285995814.1">
    <property type="nucleotide sequence ID" value="NZ_CP127295.1"/>
</dbReference>
<evidence type="ECO:0000313" key="2">
    <source>
        <dbReference type="EMBL" id="WIX99332.1"/>
    </source>
</evidence>